<feature type="domain" description="Glycosyltransferase subfamily 4-like N-terminal" evidence="1">
    <location>
        <begin position="102"/>
        <end position="274"/>
    </location>
</feature>
<dbReference type="GO" id="GO:0016757">
    <property type="term" value="F:glycosyltransferase activity"/>
    <property type="evidence" value="ECO:0007669"/>
    <property type="project" value="UniProtKB-ARBA"/>
</dbReference>
<dbReference type="InterPro" id="IPR028098">
    <property type="entry name" value="Glyco_trans_4-like_N"/>
</dbReference>
<name>A0A518HKC5_9BACT</name>
<dbReference type="Gene3D" id="3.40.50.2000">
    <property type="entry name" value="Glycogen Phosphorylase B"/>
    <property type="match status" value="1"/>
</dbReference>
<dbReference type="EMBL" id="CP037423">
    <property type="protein sequence ID" value="QDV41304.1"/>
    <property type="molecule type" value="Genomic_DNA"/>
</dbReference>
<evidence type="ECO:0000313" key="2">
    <source>
        <dbReference type="EMBL" id="QDV41304.1"/>
    </source>
</evidence>
<sequence>MTCASFRRADRAIREECFSRVAQKQFASPNRYGILEQPLHAIECIWPAGCFLSYSLFDDIENMASHGSGMNHIRQKSQTPTKSARRLTIVFLCGSLEPGRDGVGDYTRRLAAECIRQGHDALVIALCDREDPLFSDSKCEIEKHQSDQGTAVRCVRWSRNDGWARKTRRLAQILRQESPDVISIQFVPYSFNARGLPFQFLRCFWKCRAVVGGRWHIMFHELWIGPQEGKPLSSRVISRLQRSVVRQLRLCDVVHTHLPVYREALAQCGINASPLPLFSNIARSTQFVGNRAINGVVNIGFFSQQDPVAEVRDWIVTFTEDAEKGGSSVCLHLAGARGSAAESYWRKSLAGKAEVAVHGWMVPEELSVYLRSMDLGITTVPRHAIGKSGSVAAFFEHGTPVAAPVTSVAHPHTGLFIEREHKMVLNSFADLKKFERRPSEEPTKLTSICHEFLNSMYIASSQHIRQPF</sequence>
<organism evidence="2 3">
    <name type="scientific">Stieleria neptunia</name>
    <dbReference type="NCBI Taxonomy" id="2527979"/>
    <lineage>
        <taxon>Bacteria</taxon>
        <taxon>Pseudomonadati</taxon>
        <taxon>Planctomycetota</taxon>
        <taxon>Planctomycetia</taxon>
        <taxon>Pirellulales</taxon>
        <taxon>Pirellulaceae</taxon>
        <taxon>Stieleria</taxon>
    </lineage>
</organism>
<evidence type="ECO:0000259" key="1">
    <source>
        <dbReference type="Pfam" id="PF13579"/>
    </source>
</evidence>
<dbReference type="SUPFAM" id="SSF53756">
    <property type="entry name" value="UDP-Glycosyltransferase/glycogen phosphorylase"/>
    <property type="match status" value="1"/>
</dbReference>
<accession>A0A518HKC5</accession>
<keyword evidence="3" id="KW-1185">Reference proteome</keyword>
<proteinExistence type="predicted"/>
<dbReference type="KEGG" id="snep:Enr13x_11420"/>
<gene>
    <name evidence="2" type="ORF">Enr13x_11420</name>
</gene>
<dbReference type="Pfam" id="PF13579">
    <property type="entry name" value="Glyco_trans_4_4"/>
    <property type="match status" value="1"/>
</dbReference>
<reference evidence="2 3" key="1">
    <citation type="submission" date="2019-03" db="EMBL/GenBank/DDBJ databases">
        <title>Deep-cultivation of Planctomycetes and their phenomic and genomic characterization uncovers novel biology.</title>
        <authorList>
            <person name="Wiegand S."/>
            <person name="Jogler M."/>
            <person name="Boedeker C."/>
            <person name="Pinto D."/>
            <person name="Vollmers J."/>
            <person name="Rivas-Marin E."/>
            <person name="Kohn T."/>
            <person name="Peeters S.H."/>
            <person name="Heuer A."/>
            <person name="Rast P."/>
            <person name="Oberbeckmann S."/>
            <person name="Bunk B."/>
            <person name="Jeske O."/>
            <person name="Meyerdierks A."/>
            <person name="Storesund J.E."/>
            <person name="Kallscheuer N."/>
            <person name="Luecker S."/>
            <person name="Lage O.M."/>
            <person name="Pohl T."/>
            <person name="Merkel B.J."/>
            <person name="Hornburger P."/>
            <person name="Mueller R.-W."/>
            <person name="Bruemmer F."/>
            <person name="Labrenz M."/>
            <person name="Spormann A.M."/>
            <person name="Op den Camp H."/>
            <person name="Overmann J."/>
            <person name="Amann R."/>
            <person name="Jetten M.S.M."/>
            <person name="Mascher T."/>
            <person name="Medema M.H."/>
            <person name="Devos D.P."/>
            <person name="Kaster A.-K."/>
            <person name="Ovreas L."/>
            <person name="Rohde M."/>
            <person name="Galperin M.Y."/>
            <person name="Jogler C."/>
        </authorList>
    </citation>
    <scope>NUCLEOTIDE SEQUENCE [LARGE SCALE GENOMIC DNA]</scope>
    <source>
        <strain evidence="2 3">Enr13</strain>
    </source>
</reference>
<protein>
    <recommendedName>
        <fullName evidence="1">Glycosyltransferase subfamily 4-like N-terminal domain-containing protein</fullName>
    </recommendedName>
</protein>
<dbReference type="OrthoDB" id="9806653at2"/>
<dbReference type="Proteomes" id="UP000319004">
    <property type="component" value="Chromosome"/>
</dbReference>
<dbReference type="AlphaFoldDB" id="A0A518HKC5"/>
<evidence type="ECO:0000313" key="3">
    <source>
        <dbReference type="Proteomes" id="UP000319004"/>
    </source>
</evidence>